<comment type="caution">
    <text evidence="7">The sequence shown here is derived from an EMBL/GenBank/DDBJ whole genome shotgun (WGS) entry which is preliminary data.</text>
</comment>
<dbReference type="PANTHER" id="PTHR42794">
    <property type="entry name" value="HEMIN IMPORT ATP-BINDING PROTEIN HMUV"/>
    <property type="match status" value="1"/>
</dbReference>
<evidence type="ECO:0000256" key="3">
    <source>
        <dbReference type="ARBA" id="ARBA00022840"/>
    </source>
</evidence>
<dbReference type="FunFam" id="3.40.50.300:FF:000134">
    <property type="entry name" value="Iron-enterobactin ABC transporter ATP-binding protein"/>
    <property type="match status" value="1"/>
</dbReference>
<dbReference type="Pfam" id="PF00005">
    <property type="entry name" value="ABC_tran"/>
    <property type="match status" value="1"/>
</dbReference>
<evidence type="ECO:0000256" key="1">
    <source>
        <dbReference type="ARBA" id="ARBA00022448"/>
    </source>
</evidence>
<keyword evidence="2" id="KW-0547">Nucleotide-binding</keyword>
<evidence type="ECO:0000256" key="5">
    <source>
        <dbReference type="ARBA" id="ARBA00037066"/>
    </source>
</evidence>
<sequence length="282" mass="29918">MVSARGLGVALAKRSVLHGLDLDVRPGEWLGIVGPNGSGKTTLLRTLAGLLPYTGSLAVRGRDLRLWRGQDRAREVALVRQQTDLPFAFSVREVVAMGRAPHLGWLSPLAARDKQAVSNAITDLALDALALRPVNALSGGEQQRVLLAQALAQEAPLLLLDEPTAHLDVRHRLDVLDRVRRLVAARASGETASAGGAKTVVAAMHDLEWAARYADRLVVLHGGRIAAEGAPADVLTPALLGDVFGVRAEVEPTASGVRVRYLGRHAPEASELTEIGAPHPTP</sequence>
<comment type="function">
    <text evidence="5">Part of the ABC transporter complex HmuTUV involved in hemin import. Responsible for energy coupling to the transport system.</text>
</comment>
<keyword evidence="1" id="KW-0813">Transport</keyword>
<proteinExistence type="predicted"/>
<dbReference type="GO" id="GO:0016887">
    <property type="term" value="F:ATP hydrolysis activity"/>
    <property type="evidence" value="ECO:0007669"/>
    <property type="project" value="InterPro"/>
</dbReference>
<dbReference type="CDD" id="cd03214">
    <property type="entry name" value="ABC_Iron-Siderophores_B12_Hemin"/>
    <property type="match status" value="1"/>
</dbReference>
<evidence type="ECO:0000256" key="4">
    <source>
        <dbReference type="ARBA" id="ARBA00022967"/>
    </source>
</evidence>
<gene>
    <name evidence="7" type="ORF">BSZ36_07935</name>
</gene>
<keyword evidence="8" id="KW-1185">Reference proteome</keyword>
<evidence type="ECO:0000313" key="8">
    <source>
        <dbReference type="Proteomes" id="UP000216446"/>
    </source>
</evidence>
<dbReference type="Gene3D" id="3.40.50.300">
    <property type="entry name" value="P-loop containing nucleotide triphosphate hydrolases"/>
    <property type="match status" value="1"/>
</dbReference>
<accession>A0A259U3R0</accession>
<dbReference type="OrthoDB" id="9806726at2"/>
<dbReference type="InterPro" id="IPR017871">
    <property type="entry name" value="ABC_transporter-like_CS"/>
</dbReference>
<dbReference type="SUPFAM" id="SSF52540">
    <property type="entry name" value="P-loop containing nucleoside triphosphate hydrolases"/>
    <property type="match status" value="1"/>
</dbReference>
<dbReference type="EMBL" id="MQWB01000001">
    <property type="protein sequence ID" value="OZC04649.1"/>
    <property type="molecule type" value="Genomic_DNA"/>
</dbReference>
<name>A0A259U3R0_9BACT</name>
<evidence type="ECO:0000259" key="6">
    <source>
        <dbReference type="PROSITE" id="PS50893"/>
    </source>
</evidence>
<dbReference type="InterPro" id="IPR003593">
    <property type="entry name" value="AAA+_ATPase"/>
</dbReference>
<dbReference type="Proteomes" id="UP000216446">
    <property type="component" value="Unassembled WGS sequence"/>
</dbReference>
<protein>
    <recommendedName>
        <fullName evidence="6">ABC transporter domain-containing protein</fullName>
    </recommendedName>
</protein>
<evidence type="ECO:0000313" key="7">
    <source>
        <dbReference type="EMBL" id="OZC04649.1"/>
    </source>
</evidence>
<organism evidence="7 8">
    <name type="scientific">Rubricoccus marinus</name>
    <dbReference type="NCBI Taxonomy" id="716817"/>
    <lineage>
        <taxon>Bacteria</taxon>
        <taxon>Pseudomonadati</taxon>
        <taxon>Rhodothermota</taxon>
        <taxon>Rhodothermia</taxon>
        <taxon>Rhodothermales</taxon>
        <taxon>Rubricoccaceae</taxon>
        <taxon>Rubricoccus</taxon>
    </lineage>
</organism>
<dbReference type="AlphaFoldDB" id="A0A259U3R0"/>
<dbReference type="FunCoup" id="A0A259U3R0">
    <property type="interactions" value="357"/>
</dbReference>
<dbReference type="InterPro" id="IPR003439">
    <property type="entry name" value="ABC_transporter-like_ATP-bd"/>
</dbReference>
<keyword evidence="3" id="KW-0067">ATP-binding</keyword>
<dbReference type="PROSITE" id="PS00211">
    <property type="entry name" value="ABC_TRANSPORTER_1"/>
    <property type="match status" value="1"/>
</dbReference>
<dbReference type="PANTHER" id="PTHR42794:SF1">
    <property type="entry name" value="HEMIN IMPORT ATP-BINDING PROTEIN HMUV"/>
    <property type="match status" value="1"/>
</dbReference>
<dbReference type="GO" id="GO:0005524">
    <property type="term" value="F:ATP binding"/>
    <property type="evidence" value="ECO:0007669"/>
    <property type="project" value="UniProtKB-KW"/>
</dbReference>
<dbReference type="SMART" id="SM00382">
    <property type="entry name" value="AAA"/>
    <property type="match status" value="1"/>
</dbReference>
<dbReference type="InParanoid" id="A0A259U3R0"/>
<reference evidence="7 8" key="1">
    <citation type="submission" date="2016-11" db="EMBL/GenBank/DDBJ databases">
        <title>Study of marine rhodopsin-containing bacteria.</title>
        <authorList>
            <person name="Yoshizawa S."/>
            <person name="Kumagai Y."/>
            <person name="Kogure K."/>
        </authorList>
    </citation>
    <scope>NUCLEOTIDE SEQUENCE [LARGE SCALE GENOMIC DNA]</scope>
    <source>
        <strain evidence="7 8">SG-29</strain>
    </source>
</reference>
<keyword evidence="4" id="KW-1278">Translocase</keyword>
<dbReference type="PROSITE" id="PS50893">
    <property type="entry name" value="ABC_TRANSPORTER_2"/>
    <property type="match status" value="1"/>
</dbReference>
<feature type="domain" description="ABC transporter" evidence="6">
    <location>
        <begin position="2"/>
        <end position="247"/>
    </location>
</feature>
<dbReference type="InterPro" id="IPR027417">
    <property type="entry name" value="P-loop_NTPase"/>
</dbReference>
<evidence type="ECO:0000256" key="2">
    <source>
        <dbReference type="ARBA" id="ARBA00022741"/>
    </source>
</evidence>